<dbReference type="SUPFAM" id="SSF55874">
    <property type="entry name" value="ATPase domain of HSP90 chaperone/DNA topoisomerase II/histidine kinase"/>
    <property type="match status" value="1"/>
</dbReference>
<dbReference type="Gene3D" id="6.10.340.10">
    <property type="match status" value="1"/>
</dbReference>
<keyword evidence="7" id="KW-0812">Transmembrane</keyword>
<keyword evidence="3" id="KW-0597">Phosphoprotein</keyword>
<evidence type="ECO:0000256" key="3">
    <source>
        <dbReference type="ARBA" id="ARBA00022553"/>
    </source>
</evidence>
<dbReference type="Pfam" id="PF02518">
    <property type="entry name" value="HATPase_c"/>
    <property type="match status" value="1"/>
</dbReference>
<dbReference type="InterPro" id="IPR003594">
    <property type="entry name" value="HATPase_dom"/>
</dbReference>
<keyword evidence="6 7" id="KW-0472">Membrane</keyword>
<feature type="transmembrane region" description="Helical" evidence="7">
    <location>
        <begin position="312"/>
        <end position="336"/>
    </location>
</feature>
<evidence type="ECO:0000313" key="10">
    <source>
        <dbReference type="Proteomes" id="UP000093309"/>
    </source>
</evidence>
<dbReference type="Pfam" id="PF06580">
    <property type="entry name" value="His_kinase"/>
    <property type="match status" value="1"/>
</dbReference>
<dbReference type="EMBL" id="LYPC01000027">
    <property type="protein sequence ID" value="OCT12291.1"/>
    <property type="molecule type" value="Genomic_DNA"/>
</dbReference>
<dbReference type="OrthoDB" id="9776552at2"/>
<dbReference type="Gene3D" id="3.30.565.10">
    <property type="entry name" value="Histidine kinase-like ATPase, C-terminal domain"/>
    <property type="match status" value="1"/>
</dbReference>
<organism evidence="9 10">
    <name type="scientific">Paenibacillus pectinilyticus</name>
    <dbReference type="NCBI Taxonomy" id="512399"/>
    <lineage>
        <taxon>Bacteria</taxon>
        <taxon>Bacillati</taxon>
        <taxon>Bacillota</taxon>
        <taxon>Bacilli</taxon>
        <taxon>Bacillales</taxon>
        <taxon>Paenibacillaceae</taxon>
        <taxon>Paenibacillus</taxon>
    </lineage>
</organism>
<evidence type="ECO:0000256" key="2">
    <source>
        <dbReference type="ARBA" id="ARBA00022475"/>
    </source>
</evidence>
<dbReference type="AlphaFoldDB" id="A0A1C0ZW06"/>
<dbReference type="InterPro" id="IPR050640">
    <property type="entry name" value="Bact_2-comp_sensor_kinase"/>
</dbReference>
<evidence type="ECO:0000256" key="4">
    <source>
        <dbReference type="ARBA" id="ARBA00022679"/>
    </source>
</evidence>
<feature type="transmembrane region" description="Helical" evidence="7">
    <location>
        <begin position="43"/>
        <end position="64"/>
    </location>
</feature>
<dbReference type="SMART" id="SM00304">
    <property type="entry name" value="HAMP"/>
    <property type="match status" value="1"/>
</dbReference>
<keyword evidence="10" id="KW-1185">Reference proteome</keyword>
<dbReference type="InterPro" id="IPR003660">
    <property type="entry name" value="HAMP_dom"/>
</dbReference>
<dbReference type="Gene3D" id="3.30.450.20">
    <property type="entry name" value="PAS domain"/>
    <property type="match status" value="1"/>
</dbReference>
<evidence type="ECO:0000256" key="1">
    <source>
        <dbReference type="ARBA" id="ARBA00004651"/>
    </source>
</evidence>
<feature type="domain" description="HAMP" evidence="8">
    <location>
        <begin position="333"/>
        <end position="385"/>
    </location>
</feature>
<reference evidence="10" key="1">
    <citation type="submission" date="2016-05" db="EMBL/GenBank/DDBJ databases">
        <title>Paenibacillus oryzae. sp. nov., isolated from the rice root.</title>
        <authorList>
            <person name="Zhang J."/>
            <person name="Zhang X."/>
        </authorList>
    </citation>
    <scope>NUCLEOTIDE SEQUENCE [LARGE SCALE GENOMIC DNA]</scope>
    <source>
        <strain evidence="10">KCTC13222</strain>
    </source>
</reference>
<dbReference type="PANTHER" id="PTHR34220">
    <property type="entry name" value="SENSOR HISTIDINE KINASE YPDA"/>
    <property type="match status" value="1"/>
</dbReference>
<proteinExistence type="predicted"/>
<dbReference type="STRING" id="512399.A8709_31140"/>
<dbReference type="CDD" id="cd06225">
    <property type="entry name" value="HAMP"/>
    <property type="match status" value="1"/>
</dbReference>
<gene>
    <name evidence="9" type="ORF">A8709_31140</name>
</gene>
<name>A0A1C0ZW06_9BACL</name>
<evidence type="ECO:0000259" key="8">
    <source>
        <dbReference type="PROSITE" id="PS50885"/>
    </source>
</evidence>
<dbReference type="Pfam" id="PF00672">
    <property type="entry name" value="HAMP"/>
    <property type="match status" value="1"/>
</dbReference>
<keyword evidence="2" id="KW-1003">Cell membrane</keyword>
<protein>
    <recommendedName>
        <fullName evidence="8">HAMP domain-containing protein</fullName>
    </recommendedName>
</protein>
<comment type="caution">
    <text evidence="9">The sequence shown here is derived from an EMBL/GenBank/DDBJ whole genome shotgun (WGS) entry which is preliminary data.</text>
</comment>
<keyword evidence="5" id="KW-0418">Kinase</keyword>
<dbReference type="PANTHER" id="PTHR34220:SF7">
    <property type="entry name" value="SENSOR HISTIDINE KINASE YPDA"/>
    <property type="match status" value="1"/>
</dbReference>
<dbReference type="Proteomes" id="UP000093309">
    <property type="component" value="Unassembled WGS sequence"/>
</dbReference>
<accession>A0A1C0ZW06</accession>
<dbReference type="SUPFAM" id="SSF158472">
    <property type="entry name" value="HAMP domain-like"/>
    <property type="match status" value="1"/>
</dbReference>
<dbReference type="GO" id="GO:0005886">
    <property type="term" value="C:plasma membrane"/>
    <property type="evidence" value="ECO:0007669"/>
    <property type="project" value="UniProtKB-SubCell"/>
</dbReference>
<evidence type="ECO:0000313" key="9">
    <source>
        <dbReference type="EMBL" id="OCT12291.1"/>
    </source>
</evidence>
<dbReference type="InterPro" id="IPR010559">
    <property type="entry name" value="Sig_transdc_His_kin_internal"/>
</dbReference>
<keyword evidence="7" id="KW-1133">Transmembrane helix</keyword>
<sequence length="620" mass="71750">MLQNFLHAKEDFILGTRNTPQARITYREEGMNGMKFKRIRMKIVMAMLVTTGIPIAILAGIILYQVAQTISKDADQAQSRIAQDMKSRIEDYDQDLYETAYRVYYNFDLLESLRRNEDYQPDNSRNYDAFRDTRDLFWGMYYNSKLKNILGIYLINSKGESAGSFFSYIPVTYSGLDPGYLHSLLDTAVQSNWEAPQLQYREQSFYDQPIYQYIVPLQYRGEHVGLLVIDVQGDSFQQLIEKYNTYYKGQVIIADAAERIVYHTDVNQISTKLEEDKVAAHRMLVSVNLTKHDWKLLYVYTVNPSLILFRNVAIAVIIIAIILMVAFSLSLSFGITKPIVLLHRNMGRIQLGDYTARTDVHSQDEIGFLGNQFNQMAEQIEYLIDHDLKLQLVNKEVQIQALQAQISPHFLHNTLQTMSNIAVIQNAPEVKIICKSLSNMYRYNMNIEEEWVQLKDEIRHIRNYLYIINKRYPEILTIHLRVDIELQQLKVPKLILQPIIENAIDHGLIPSRRSKKLLKVYVKQDICDQVLRIYVVDNGVGITETRQASVKAQFEGHDTRLERHLQETSHSIGLHNVQSRIQLLCGKAYGVRFVSRKDSGTVVVIELPLHTDTIEERGIS</sequence>
<comment type="subcellular location">
    <subcellularLocation>
        <location evidence="1">Cell membrane</location>
        <topology evidence="1">Multi-pass membrane protein</topology>
    </subcellularLocation>
</comment>
<dbReference type="PROSITE" id="PS50885">
    <property type="entry name" value="HAMP"/>
    <property type="match status" value="1"/>
</dbReference>
<keyword evidence="4" id="KW-0808">Transferase</keyword>
<evidence type="ECO:0000256" key="7">
    <source>
        <dbReference type="SAM" id="Phobius"/>
    </source>
</evidence>
<dbReference type="InterPro" id="IPR036890">
    <property type="entry name" value="HATPase_C_sf"/>
</dbReference>
<evidence type="ECO:0000256" key="6">
    <source>
        <dbReference type="ARBA" id="ARBA00023136"/>
    </source>
</evidence>
<dbReference type="GO" id="GO:0000155">
    <property type="term" value="F:phosphorelay sensor kinase activity"/>
    <property type="evidence" value="ECO:0007669"/>
    <property type="project" value="InterPro"/>
</dbReference>
<evidence type="ECO:0000256" key="5">
    <source>
        <dbReference type="ARBA" id="ARBA00022777"/>
    </source>
</evidence>